<evidence type="ECO:0000313" key="1">
    <source>
        <dbReference type="EMBL" id="MDO9712369.1"/>
    </source>
</evidence>
<dbReference type="Proteomes" id="UP001243009">
    <property type="component" value="Unassembled WGS sequence"/>
</dbReference>
<reference evidence="1 2" key="1">
    <citation type="submission" date="2023-08" db="EMBL/GenBank/DDBJ databases">
        <title>The draft genome sequence of Paracraurococcus sp. LOR1-02.</title>
        <authorList>
            <person name="Kingkaew E."/>
            <person name="Tanasupawat S."/>
        </authorList>
    </citation>
    <scope>NUCLEOTIDE SEQUENCE [LARGE SCALE GENOMIC DNA]</scope>
    <source>
        <strain evidence="1 2">LOR1-02</strain>
    </source>
</reference>
<dbReference type="RefSeq" id="WP_305107224.1">
    <property type="nucleotide sequence ID" value="NZ_JAUTWS010000046.1"/>
</dbReference>
<evidence type="ECO:0008006" key="3">
    <source>
        <dbReference type="Google" id="ProtNLM"/>
    </source>
</evidence>
<organism evidence="1 2">
    <name type="scientific">Paracraurococcus lichenis</name>
    <dbReference type="NCBI Taxonomy" id="3064888"/>
    <lineage>
        <taxon>Bacteria</taxon>
        <taxon>Pseudomonadati</taxon>
        <taxon>Pseudomonadota</taxon>
        <taxon>Alphaproteobacteria</taxon>
        <taxon>Acetobacterales</taxon>
        <taxon>Roseomonadaceae</taxon>
        <taxon>Paracraurococcus</taxon>
    </lineage>
</organism>
<dbReference type="EMBL" id="JAUTWS010000046">
    <property type="protein sequence ID" value="MDO9712369.1"/>
    <property type="molecule type" value="Genomic_DNA"/>
</dbReference>
<gene>
    <name evidence="1" type="ORF">Q7A36_28765</name>
</gene>
<evidence type="ECO:0000313" key="2">
    <source>
        <dbReference type="Proteomes" id="UP001243009"/>
    </source>
</evidence>
<name>A0ABT9E871_9PROT</name>
<keyword evidence="2" id="KW-1185">Reference proteome</keyword>
<proteinExistence type="predicted"/>
<comment type="caution">
    <text evidence="1">The sequence shown here is derived from an EMBL/GenBank/DDBJ whole genome shotgun (WGS) entry which is preliminary data.</text>
</comment>
<protein>
    <recommendedName>
        <fullName evidence="3">MftR C-terminal domain-containing protein</fullName>
    </recommendedName>
</protein>
<accession>A0ABT9E871</accession>
<sequence length="82" mass="8674">MDATVSDPLLNIVEDRMHEAIAAGADVPELAAIAVDGVLVEVVTLLETYGAALRDPAQRDAVLGAAERIMAAQFSGWVSLRR</sequence>